<evidence type="ECO:0000256" key="1">
    <source>
        <dbReference type="SAM" id="Phobius"/>
    </source>
</evidence>
<keyword evidence="3" id="KW-1185">Reference proteome</keyword>
<feature type="transmembrane region" description="Helical" evidence="1">
    <location>
        <begin position="74"/>
        <end position="101"/>
    </location>
</feature>
<organism evidence="2 3">
    <name type="scientific">Rhizopogon vinicolor AM-OR11-026</name>
    <dbReference type="NCBI Taxonomy" id="1314800"/>
    <lineage>
        <taxon>Eukaryota</taxon>
        <taxon>Fungi</taxon>
        <taxon>Dikarya</taxon>
        <taxon>Basidiomycota</taxon>
        <taxon>Agaricomycotina</taxon>
        <taxon>Agaricomycetes</taxon>
        <taxon>Agaricomycetidae</taxon>
        <taxon>Boletales</taxon>
        <taxon>Suillineae</taxon>
        <taxon>Rhizopogonaceae</taxon>
        <taxon>Rhizopogon</taxon>
    </lineage>
</organism>
<sequence length="306" mass="34272">MAVLFQSSQLVVVALVAHSIAILTTVFRLVYRSWTRHFWWEDGWAAFALISDVICLACIWVDSSISYRCKFISVPAWTLVVTFTSVLWAARMSVIFSIIRIAKHTVSKVHRQVTYLIVVSFACMWAALIVQKLITCFHSCRMGKPLALLQLVTDVIADFSLVAVPLHLWKNVGLSRGRKIMVLSAFSSSILITMITIPHSIMLLRPHTHKTIIFSHVKAALSLVICNLLVIVTFAYRLFRKDTLDLDQSFESPDIFTTSIIVVQSGSQIPTVRSGATRSKMEDEGVLCAEEGTSTERLPEALRDGE</sequence>
<feature type="transmembrane region" description="Helical" evidence="1">
    <location>
        <begin position="180"/>
        <end position="199"/>
    </location>
</feature>
<feature type="transmembrane region" description="Helical" evidence="1">
    <location>
        <begin position="146"/>
        <end position="168"/>
    </location>
</feature>
<protein>
    <recommendedName>
        <fullName evidence="4">Integral membrane protein</fullName>
    </recommendedName>
</protein>
<dbReference type="InterPro" id="IPR052337">
    <property type="entry name" value="SAT4-like"/>
</dbReference>
<dbReference type="STRING" id="1314800.A0A1B7MVA1"/>
<reference evidence="2 3" key="1">
    <citation type="submission" date="2016-06" db="EMBL/GenBank/DDBJ databases">
        <title>Comparative genomics of the ectomycorrhizal sister species Rhizopogon vinicolor and Rhizopogon vesiculosus (Basidiomycota: Boletales) reveals a divergence of the mating type B locus.</title>
        <authorList>
            <consortium name="DOE Joint Genome Institute"/>
            <person name="Mujic A.B."/>
            <person name="Kuo A."/>
            <person name="Tritt A."/>
            <person name="Lipzen A."/>
            <person name="Chen C."/>
            <person name="Johnson J."/>
            <person name="Sharma A."/>
            <person name="Barry K."/>
            <person name="Grigoriev I.V."/>
            <person name="Spatafora J.W."/>
        </authorList>
    </citation>
    <scope>NUCLEOTIDE SEQUENCE [LARGE SCALE GENOMIC DNA]</scope>
    <source>
        <strain evidence="2 3">AM-OR11-026</strain>
    </source>
</reference>
<gene>
    <name evidence="2" type="ORF">K503DRAFT_744188</name>
</gene>
<evidence type="ECO:0000313" key="3">
    <source>
        <dbReference type="Proteomes" id="UP000092154"/>
    </source>
</evidence>
<dbReference type="InParanoid" id="A0A1B7MVA1"/>
<evidence type="ECO:0000313" key="2">
    <source>
        <dbReference type="EMBL" id="OAX36538.1"/>
    </source>
</evidence>
<feature type="transmembrane region" description="Helical" evidence="1">
    <location>
        <begin position="219"/>
        <end position="239"/>
    </location>
</feature>
<keyword evidence="1" id="KW-0472">Membrane</keyword>
<dbReference type="OrthoDB" id="444631at2759"/>
<evidence type="ECO:0008006" key="4">
    <source>
        <dbReference type="Google" id="ProtNLM"/>
    </source>
</evidence>
<keyword evidence="1" id="KW-1133">Transmembrane helix</keyword>
<feature type="transmembrane region" description="Helical" evidence="1">
    <location>
        <begin position="113"/>
        <end position="134"/>
    </location>
</feature>
<feature type="transmembrane region" description="Helical" evidence="1">
    <location>
        <begin position="43"/>
        <end position="62"/>
    </location>
</feature>
<dbReference type="EMBL" id="KV448409">
    <property type="protein sequence ID" value="OAX36538.1"/>
    <property type="molecule type" value="Genomic_DNA"/>
</dbReference>
<proteinExistence type="predicted"/>
<feature type="transmembrane region" description="Helical" evidence="1">
    <location>
        <begin position="12"/>
        <end position="31"/>
    </location>
</feature>
<keyword evidence="1" id="KW-0812">Transmembrane</keyword>
<dbReference type="PANTHER" id="PTHR33048">
    <property type="entry name" value="PTH11-LIKE INTEGRAL MEMBRANE PROTEIN (AFU_ORTHOLOGUE AFUA_5G11245)"/>
    <property type="match status" value="1"/>
</dbReference>
<dbReference type="AlphaFoldDB" id="A0A1B7MVA1"/>
<dbReference type="PANTHER" id="PTHR33048:SF19">
    <property type="entry name" value="MEMBRANE PROTEIN PTH11-LIKE, PUTATIVE (AFU_ORTHOLOGUE AFUA_1G14080)-RELATED"/>
    <property type="match status" value="1"/>
</dbReference>
<dbReference type="Proteomes" id="UP000092154">
    <property type="component" value="Unassembled WGS sequence"/>
</dbReference>
<name>A0A1B7MVA1_9AGAM</name>
<accession>A0A1B7MVA1</accession>